<keyword evidence="2" id="KW-1185">Reference proteome</keyword>
<dbReference type="EMBL" id="JARBJD010000447">
    <property type="protein sequence ID" value="KAK2941951.1"/>
    <property type="molecule type" value="Genomic_DNA"/>
</dbReference>
<organism evidence="1 2">
    <name type="scientific">Blattamonas nauphoetae</name>
    <dbReference type="NCBI Taxonomy" id="2049346"/>
    <lineage>
        <taxon>Eukaryota</taxon>
        <taxon>Metamonada</taxon>
        <taxon>Preaxostyla</taxon>
        <taxon>Oxymonadida</taxon>
        <taxon>Blattamonas</taxon>
    </lineage>
</organism>
<evidence type="ECO:0000313" key="1">
    <source>
        <dbReference type="EMBL" id="KAK2941951.1"/>
    </source>
</evidence>
<evidence type="ECO:0000313" key="2">
    <source>
        <dbReference type="Proteomes" id="UP001281761"/>
    </source>
</evidence>
<reference evidence="1 2" key="1">
    <citation type="journal article" date="2022" name="bioRxiv">
        <title>Genomics of Preaxostyla Flagellates Illuminates Evolutionary Transitions and the Path Towards Mitochondrial Loss.</title>
        <authorList>
            <person name="Novak L.V.F."/>
            <person name="Treitli S.C."/>
            <person name="Pyrih J."/>
            <person name="Halakuc P."/>
            <person name="Pipaliya S.V."/>
            <person name="Vacek V."/>
            <person name="Brzon O."/>
            <person name="Soukal P."/>
            <person name="Eme L."/>
            <person name="Dacks J.B."/>
            <person name="Karnkowska A."/>
            <person name="Elias M."/>
            <person name="Hampl V."/>
        </authorList>
    </citation>
    <scope>NUCLEOTIDE SEQUENCE [LARGE SCALE GENOMIC DNA]</scope>
    <source>
        <strain evidence="1">NAU3</strain>
        <tissue evidence="1">Gut</tissue>
    </source>
</reference>
<sequence>MQLQQLLTKDEILIDILVTYEDIKNLSNLLTASQAKTSITNLSWILSTLACSSYDNCNTLVKSGLCLAILEKATPSIVTKQSAHLYVHIWKILESFSENATLSLDPTINLLFPSILTNTLSVLAKIPQSNEQAKGPSPFSKPQRSDLSRSFINFTMHETISSMVYGIKTDLFSVIQSKQADLIGLNETISPHKMPQLQVLIGSTLSVYQRTKGRFTWERALTLQTDILILLVKRHPLMCSDFIQHAVFSLSDSTSRFSHRKNYQEDLNRQLKPFWRIMNCYPEMTKENQEVIDWWMNSCLVHLLFRAGLAGDDADEAIQAFTLLTKLDKAEVTTLLKHTSLLVSPPPDFPFVLSTDISKSFNTLHDVILAYQENMSSFAYFQLKLPFGLYNRLSSLLEDEEMNRETIGHYFDFIEESYGNTDDSYRRHHYHSHTSSTVGILLFYSLIHSERVRNLLVGIIGQHILDCAAFHPIATLYTEDALMDLLLADAPDIPSSTIIQIDHMFAKVGEAGAPLETNRFGNMPRTVEVPQLHKKAMNRLVLMKEGRWRALTELAVVPSDNATLQPEQCEAVLALLEEAGTDERLFITLRVLSKHTLSEVFLLNNPTFVDGFTPFLRRHARRTNNAELVLSVFSELARLQWLERSLEGEVVECLKELGSVLADKRSVQFSHRGHVLWSSEEALQTTLDMVRECTQLVQNQQLSDPLSLAPILALFLSSTSPVLISAVLDFFAELASATQDATTPFHALSQSITVLGETRKPTMSLPLSDFIFKHWIISLEVLIQRFPYTTNQAMFYPDFLQVFQRTGKHAQSLLLQAVLEKLEQRLRVLVDEAC</sequence>
<dbReference type="Proteomes" id="UP001281761">
    <property type="component" value="Unassembled WGS sequence"/>
</dbReference>
<comment type="caution">
    <text evidence="1">The sequence shown here is derived from an EMBL/GenBank/DDBJ whole genome shotgun (WGS) entry which is preliminary data.</text>
</comment>
<gene>
    <name evidence="1" type="ORF">BLNAU_23133</name>
</gene>
<accession>A0ABQ9WU57</accession>
<name>A0ABQ9WU57_9EUKA</name>
<protein>
    <submittedName>
        <fullName evidence="1">Uncharacterized protein</fullName>
    </submittedName>
</protein>
<proteinExistence type="predicted"/>